<dbReference type="InterPro" id="IPR052031">
    <property type="entry name" value="Membrane_Transporter-Flippase"/>
</dbReference>
<dbReference type="PANTHER" id="PTHR43549">
    <property type="entry name" value="MULTIDRUG RESISTANCE PROTEIN YPNP-RELATED"/>
    <property type="match status" value="1"/>
</dbReference>
<dbReference type="PIRSF" id="PIRSF006603">
    <property type="entry name" value="DinF"/>
    <property type="match status" value="1"/>
</dbReference>
<dbReference type="EMBL" id="AVQI01000059">
    <property type="protein sequence ID" value="ERK01272.1"/>
    <property type="molecule type" value="Genomic_DNA"/>
</dbReference>
<evidence type="ECO:0000256" key="3">
    <source>
        <dbReference type="ARBA" id="ARBA00022475"/>
    </source>
</evidence>
<evidence type="ECO:0000256" key="6">
    <source>
        <dbReference type="ARBA" id="ARBA00023136"/>
    </source>
</evidence>
<feature type="transmembrane region" description="Helical" evidence="7">
    <location>
        <begin position="174"/>
        <end position="195"/>
    </location>
</feature>
<feature type="transmembrane region" description="Helical" evidence="7">
    <location>
        <begin position="12"/>
        <end position="31"/>
    </location>
</feature>
<organism evidence="8 9">
    <name type="scientific">Treponema socranskii subsp. socranskii VPI DR56BR1116 = ATCC 35536</name>
    <dbReference type="NCBI Taxonomy" id="1125725"/>
    <lineage>
        <taxon>Bacteria</taxon>
        <taxon>Pseudomonadati</taxon>
        <taxon>Spirochaetota</taxon>
        <taxon>Spirochaetia</taxon>
        <taxon>Spirochaetales</taxon>
        <taxon>Treponemataceae</taxon>
        <taxon>Treponema</taxon>
    </lineage>
</organism>
<accession>A0ABN0P3T3</accession>
<feature type="transmembrane region" description="Helical" evidence="7">
    <location>
        <begin position="291"/>
        <end position="312"/>
    </location>
</feature>
<evidence type="ECO:0000313" key="9">
    <source>
        <dbReference type="Proteomes" id="UP000016646"/>
    </source>
</evidence>
<dbReference type="Proteomes" id="UP000016646">
    <property type="component" value="Unassembled WGS sequence"/>
</dbReference>
<keyword evidence="5 7" id="KW-1133">Transmembrane helix</keyword>
<feature type="transmembrane region" description="Helical" evidence="7">
    <location>
        <begin position="201"/>
        <end position="221"/>
    </location>
</feature>
<reference evidence="8 9" key="1">
    <citation type="submission" date="2013-08" db="EMBL/GenBank/DDBJ databases">
        <authorList>
            <person name="Durkin A.S."/>
            <person name="Haft D.R."/>
            <person name="McCorrison J."/>
            <person name="Torralba M."/>
            <person name="Gillis M."/>
            <person name="Haft D.H."/>
            <person name="Methe B."/>
            <person name="Sutton G."/>
            <person name="Nelson K.E."/>
        </authorList>
    </citation>
    <scope>NUCLEOTIDE SEQUENCE [LARGE SCALE GENOMIC DNA]</scope>
    <source>
        <strain evidence="8 9">ATCC 35536</strain>
    </source>
</reference>
<keyword evidence="2" id="KW-0813">Transport</keyword>
<dbReference type="Pfam" id="PF01554">
    <property type="entry name" value="MatE"/>
    <property type="match status" value="2"/>
</dbReference>
<name>A0ABN0P3T3_TRESO</name>
<feature type="transmembrane region" description="Helical" evidence="7">
    <location>
        <begin position="142"/>
        <end position="167"/>
    </location>
</feature>
<evidence type="ECO:0000256" key="2">
    <source>
        <dbReference type="ARBA" id="ARBA00022448"/>
    </source>
</evidence>
<dbReference type="CDD" id="cd13138">
    <property type="entry name" value="MATE_yoeA_like"/>
    <property type="match status" value="1"/>
</dbReference>
<keyword evidence="6 7" id="KW-0472">Membrane</keyword>
<evidence type="ECO:0000256" key="7">
    <source>
        <dbReference type="SAM" id="Phobius"/>
    </source>
</evidence>
<sequence>MTRNGNNGTSAFILTGPVWRSLLSFFFPILLGTFFQQLYNTVDAVIVGQFLGKAALAAVSGGSGVYVNLLVGFFLGVSSGATIIISQFYGAKREHELSRAVHTAMAMSIWAGIFMSVAGIFASAPAMKAISTPNDIFPLSVTYIRIFFAGALPMFVYNVGSGILRALGDSKSPFIILVAGCIANIFLDLLFVAVFRFGVAGAAWATVISEVICTVLTLVKLMREPNRYARLVIGKIRFTPHLLSRMTAIGLPAGMQASLYTVSNLIIQSNINSFGTDAAAAWAAYGRLDSVFWMTVSSFGIAITTFAGQNYGARKIDRMKKATIQGLCMAGGAALFYTLIFYLFGQYFFLLFTHDEAVIEQGKSLLHFLPLFFIAYVPIEILSGTIRSTGETFKPMIITMLGVCVLRVAWIFTAVPLHNTLLTVVACYPITWTATAVAFFIYYGRGKWLIGKATD</sequence>
<dbReference type="NCBIfam" id="TIGR00797">
    <property type="entry name" value="matE"/>
    <property type="match status" value="1"/>
</dbReference>
<protein>
    <submittedName>
        <fullName evidence="8">MATE efflux family protein</fullName>
    </submittedName>
</protein>
<evidence type="ECO:0000256" key="5">
    <source>
        <dbReference type="ARBA" id="ARBA00022989"/>
    </source>
</evidence>
<feature type="transmembrane region" description="Helical" evidence="7">
    <location>
        <begin position="324"/>
        <end position="345"/>
    </location>
</feature>
<gene>
    <name evidence="8" type="ORF">HMPREF0860_2021</name>
</gene>
<proteinExistence type="predicted"/>
<keyword evidence="3" id="KW-1003">Cell membrane</keyword>
<evidence type="ECO:0000256" key="1">
    <source>
        <dbReference type="ARBA" id="ARBA00004651"/>
    </source>
</evidence>
<feature type="transmembrane region" description="Helical" evidence="7">
    <location>
        <begin position="101"/>
        <end position="122"/>
    </location>
</feature>
<feature type="transmembrane region" description="Helical" evidence="7">
    <location>
        <begin position="421"/>
        <end position="443"/>
    </location>
</feature>
<feature type="transmembrane region" description="Helical" evidence="7">
    <location>
        <begin position="38"/>
        <end position="59"/>
    </location>
</feature>
<feature type="transmembrane region" description="Helical" evidence="7">
    <location>
        <begin position="396"/>
        <end position="415"/>
    </location>
</feature>
<dbReference type="InterPro" id="IPR002528">
    <property type="entry name" value="MATE_fam"/>
</dbReference>
<keyword evidence="9" id="KW-1185">Reference proteome</keyword>
<keyword evidence="4 7" id="KW-0812">Transmembrane</keyword>
<dbReference type="InterPro" id="IPR048279">
    <property type="entry name" value="MdtK-like"/>
</dbReference>
<comment type="caution">
    <text evidence="8">The sequence shown here is derived from an EMBL/GenBank/DDBJ whole genome shotgun (WGS) entry which is preliminary data.</text>
</comment>
<dbReference type="RefSeq" id="WP_021495655.1">
    <property type="nucleotide sequence ID" value="NZ_AVQI01000059.1"/>
</dbReference>
<comment type="subcellular location">
    <subcellularLocation>
        <location evidence="1">Cell membrane</location>
        <topology evidence="1">Multi-pass membrane protein</topology>
    </subcellularLocation>
</comment>
<evidence type="ECO:0000313" key="8">
    <source>
        <dbReference type="EMBL" id="ERK01272.1"/>
    </source>
</evidence>
<dbReference type="PANTHER" id="PTHR43549:SF3">
    <property type="entry name" value="MULTIDRUG RESISTANCE PROTEIN YPNP-RELATED"/>
    <property type="match status" value="1"/>
</dbReference>
<evidence type="ECO:0000256" key="4">
    <source>
        <dbReference type="ARBA" id="ARBA00022692"/>
    </source>
</evidence>
<feature type="transmembrane region" description="Helical" evidence="7">
    <location>
        <begin position="365"/>
        <end position="384"/>
    </location>
</feature>
<feature type="transmembrane region" description="Helical" evidence="7">
    <location>
        <begin position="65"/>
        <end position="89"/>
    </location>
</feature>